<proteinExistence type="predicted"/>
<keyword evidence="4" id="KW-1185">Reference proteome</keyword>
<name>A0ABR8Q2G1_9CLOT</name>
<dbReference type="Pfam" id="PF13556">
    <property type="entry name" value="HTH_30"/>
    <property type="match status" value="1"/>
</dbReference>
<dbReference type="EMBL" id="JACSQZ010000013">
    <property type="protein sequence ID" value="MBD7914613.1"/>
    <property type="molecule type" value="Genomic_DNA"/>
</dbReference>
<dbReference type="InterPro" id="IPR025736">
    <property type="entry name" value="PucR_C-HTH_dom"/>
</dbReference>
<dbReference type="InterPro" id="IPR042070">
    <property type="entry name" value="PucR_C-HTH_sf"/>
</dbReference>
<dbReference type="PANTHER" id="PTHR33744:SF1">
    <property type="entry name" value="DNA-BINDING TRANSCRIPTIONAL ACTIVATOR ADER"/>
    <property type="match status" value="1"/>
</dbReference>
<gene>
    <name evidence="3" type="ORF">H9660_05595</name>
</gene>
<organism evidence="3 4">
    <name type="scientific">Clostridium gallinarum</name>
    <dbReference type="NCBI Taxonomy" id="2762246"/>
    <lineage>
        <taxon>Bacteria</taxon>
        <taxon>Bacillati</taxon>
        <taxon>Bacillota</taxon>
        <taxon>Clostridia</taxon>
        <taxon>Eubacteriales</taxon>
        <taxon>Clostridiaceae</taxon>
        <taxon>Clostridium</taxon>
    </lineage>
</organism>
<evidence type="ECO:0000313" key="4">
    <source>
        <dbReference type="Proteomes" id="UP000640335"/>
    </source>
</evidence>
<dbReference type="Pfam" id="PF07905">
    <property type="entry name" value="PucR"/>
    <property type="match status" value="1"/>
</dbReference>
<dbReference type="Gene3D" id="1.10.10.2840">
    <property type="entry name" value="PucR C-terminal helix-turn-helix domain"/>
    <property type="match status" value="1"/>
</dbReference>
<protein>
    <submittedName>
        <fullName evidence="3">PucR family transcriptional regulator</fullName>
    </submittedName>
</protein>
<dbReference type="Proteomes" id="UP000640335">
    <property type="component" value="Unassembled WGS sequence"/>
</dbReference>
<comment type="caution">
    <text evidence="3">The sequence shown here is derived from an EMBL/GenBank/DDBJ whole genome shotgun (WGS) entry which is preliminary data.</text>
</comment>
<dbReference type="InterPro" id="IPR012914">
    <property type="entry name" value="PucR_dom"/>
</dbReference>
<dbReference type="PANTHER" id="PTHR33744">
    <property type="entry name" value="CARBOHYDRATE DIACID REGULATOR"/>
    <property type="match status" value="1"/>
</dbReference>
<accession>A0ABR8Q2G1</accession>
<dbReference type="InterPro" id="IPR051448">
    <property type="entry name" value="CdaR-like_regulators"/>
</dbReference>
<feature type="domain" description="Purine catabolism PurC-like" evidence="1">
    <location>
        <begin position="5"/>
        <end position="122"/>
    </location>
</feature>
<dbReference type="RefSeq" id="WP_191749374.1">
    <property type="nucleotide sequence ID" value="NZ_JACSQZ010000013.1"/>
</dbReference>
<evidence type="ECO:0000313" key="3">
    <source>
        <dbReference type="EMBL" id="MBD7914613.1"/>
    </source>
</evidence>
<evidence type="ECO:0000259" key="1">
    <source>
        <dbReference type="Pfam" id="PF07905"/>
    </source>
</evidence>
<sequence>MNIKEMMKIPSLKDVILLSGQDGINNLINSVNVLEALDIENWGRDGEVILTSFFALNDLNNNELNSFFKKMKEIGISAIIIKIDRLVTNIPNEIIKLCNELEIPLIKINKTVKYESIILDILGPIINRNAYLLDKYYTVHSELTNLAMTVPSIEGILYEFKKMINKDITIINVDRNTEVSTNPLLSNVTILGDKQIINPTYTYFKYQRKTVIYNNTSPKITASQIRVPIPYLGFNDYELIVHELEKEINSEDFMVLENAVKFLQMELLNKYSISQNIFQQKNNIIGDLINDRIYDKKDIDEILESFGLDKYNNYQIVLIKLYQKDRQASLEKISMSPILIKIRNRFKLAFKSMAFLERSDRVVFIFNFSEKNNNSTLKSIENIMDSLENNDIFKDFYYKISISNIVKRYDLPKANKEALDTQKVLNLFHNSNKIFHYEELGIYKIFLETNNLTNVERFISPKINDFREKHPQLFETLEVFLNSNQSYLATSEKLFLHPKTVRYRIDKIKNLLNLDFNDQEEILQIQVASRLFKLKNQEDTNDK</sequence>
<evidence type="ECO:0000259" key="2">
    <source>
        <dbReference type="Pfam" id="PF13556"/>
    </source>
</evidence>
<reference evidence="3 4" key="1">
    <citation type="submission" date="2020-08" db="EMBL/GenBank/DDBJ databases">
        <title>A Genomic Blueprint of the Chicken Gut Microbiome.</title>
        <authorList>
            <person name="Gilroy R."/>
            <person name="Ravi A."/>
            <person name="Getino M."/>
            <person name="Pursley I."/>
            <person name="Horton D.L."/>
            <person name="Alikhan N.-F."/>
            <person name="Baker D."/>
            <person name="Gharbi K."/>
            <person name="Hall N."/>
            <person name="Watson M."/>
            <person name="Adriaenssens E.M."/>
            <person name="Foster-Nyarko E."/>
            <person name="Jarju S."/>
            <person name="Secka A."/>
            <person name="Antonio M."/>
            <person name="Oren A."/>
            <person name="Chaudhuri R."/>
            <person name="La Ragione R.M."/>
            <person name="Hildebrand F."/>
            <person name="Pallen M.J."/>
        </authorList>
    </citation>
    <scope>NUCLEOTIDE SEQUENCE [LARGE SCALE GENOMIC DNA]</scope>
    <source>
        <strain evidence="3 4">Sa3CUN1</strain>
    </source>
</reference>
<feature type="domain" description="PucR C-terminal helix-turn-helix" evidence="2">
    <location>
        <begin position="473"/>
        <end position="530"/>
    </location>
</feature>